<proteinExistence type="predicted"/>
<protein>
    <submittedName>
        <fullName evidence="1">Phage tail tube protein</fullName>
    </submittedName>
</protein>
<comment type="caution">
    <text evidence="1">The sequence shown here is derived from an EMBL/GenBank/DDBJ whole genome shotgun (WGS) entry which is preliminary data.</text>
</comment>
<accession>A0ABW3ZI99</accession>
<evidence type="ECO:0000313" key="1">
    <source>
        <dbReference type="EMBL" id="MFD1342881.1"/>
    </source>
</evidence>
<keyword evidence="2" id="KW-1185">Reference proteome</keyword>
<reference evidence="2" key="1">
    <citation type="journal article" date="2019" name="Int. J. Syst. Evol. Microbiol.">
        <title>The Global Catalogue of Microorganisms (GCM) 10K type strain sequencing project: providing services to taxonomists for standard genome sequencing and annotation.</title>
        <authorList>
            <consortium name="The Broad Institute Genomics Platform"/>
            <consortium name="The Broad Institute Genome Sequencing Center for Infectious Disease"/>
            <person name="Wu L."/>
            <person name="Ma J."/>
        </authorList>
    </citation>
    <scope>NUCLEOTIDE SEQUENCE [LARGE SCALE GENOMIC DNA]</scope>
    <source>
        <strain evidence="2">CCUG 62953</strain>
    </source>
</reference>
<dbReference type="InterPro" id="IPR044000">
    <property type="entry name" value="Phage_tube_2"/>
</dbReference>
<dbReference type="Proteomes" id="UP001597135">
    <property type="component" value="Unassembled WGS sequence"/>
</dbReference>
<organism evidence="1 2">
    <name type="scientific">Litorisediminicola beolgyonensis</name>
    <dbReference type="NCBI Taxonomy" id="1173614"/>
    <lineage>
        <taxon>Bacteria</taxon>
        <taxon>Pseudomonadati</taxon>
        <taxon>Pseudomonadota</taxon>
        <taxon>Alphaproteobacteria</taxon>
        <taxon>Rhodobacterales</taxon>
        <taxon>Paracoccaceae</taxon>
        <taxon>Litorisediminicola</taxon>
    </lineage>
</organism>
<dbReference type="RefSeq" id="WP_386803338.1">
    <property type="nucleotide sequence ID" value="NZ_JBHTMU010000016.1"/>
</dbReference>
<gene>
    <name evidence="1" type="ORF">ACFQ4E_10655</name>
</gene>
<evidence type="ECO:0000313" key="2">
    <source>
        <dbReference type="Proteomes" id="UP001597135"/>
    </source>
</evidence>
<dbReference type="Pfam" id="PF18906">
    <property type="entry name" value="Phage_tube_2"/>
    <property type="match status" value="1"/>
</dbReference>
<sequence length="309" mass="32919">MIRWRDKILLAKIETTYATDATPTGAANAILATEVSLNPMEGEDVSRELERPFLGAQPTIPVDVHATLSFRVELVGSGTAGTPPGWGPLLRACGCAETVNAGTDVVYNPVSDAHEAVSIYLWIGGTRYVLLGTRGTATFRVNASGIPYIEFQFTGLFTQPSETAKVTPDVSAFQKPQVASNANTPVFLLAGTALVMRAFSMNLGNAVEGRFLIGSEDILITDRADQIEVTVNAVPLTTLNPYQLAADQTDVVVALTHGVGAGRISSLAVPKAQMQRPSGLENSQGITEWPLRLVPQPDAGNDQWTLTLT</sequence>
<dbReference type="EMBL" id="JBHTMU010000016">
    <property type="protein sequence ID" value="MFD1342881.1"/>
    <property type="molecule type" value="Genomic_DNA"/>
</dbReference>
<name>A0ABW3ZI99_9RHOB</name>